<dbReference type="EMBL" id="JACEON010000027">
    <property type="protein sequence ID" value="MBA4613864.1"/>
    <property type="molecule type" value="Genomic_DNA"/>
</dbReference>
<proteinExistence type="inferred from homology"/>
<comment type="similarity">
    <text evidence="2">Belongs to the peptidase M20 family.</text>
</comment>
<evidence type="ECO:0000256" key="1">
    <source>
        <dbReference type="ARBA" id="ARBA00001936"/>
    </source>
</evidence>
<dbReference type="SUPFAM" id="SSF55031">
    <property type="entry name" value="Bacterial exopeptidase dimerisation domain"/>
    <property type="match status" value="1"/>
</dbReference>
<dbReference type="GO" id="GO:0046872">
    <property type="term" value="F:metal ion binding"/>
    <property type="evidence" value="ECO:0007669"/>
    <property type="project" value="UniProtKB-KW"/>
</dbReference>
<dbReference type="AlphaFoldDB" id="A0A838Y3W5"/>
<dbReference type="Proteomes" id="UP000559404">
    <property type="component" value="Unassembled WGS sequence"/>
</dbReference>
<comment type="caution">
    <text evidence="9">The sequence shown here is derived from an EMBL/GenBank/DDBJ whole genome shotgun (WGS) entry which is preliminary data.</text>
</comment>
<comment type="subunit">
    <text evidence="3">Homodimer.</text>
</comment>
<dbReference type="InterPro" id="IPR002933">
    <property type="entry name" value="Peptidase_M20"/>
</dbReference>
<feature type="binding site" evidence="7">
    <location>
        <position position="101"/>
    </location>
    <ligand>
        <name>Zn(2+)</name>
        <dbReference type="ChEBI" id="CHEBI:29105"/>
        <label>2</label>
    </ligand>
</feature>
<accession>A0A838Y3W5</accession>
<name>A0A838Y3W5_9HYPH</name>
<gene>
    <name evidence="9" type="ORF">H1W37_19575</name>
</gene>
<dbReference type="Pfam" id="PF01546">
    <property type="entry name" value="Peptidase_M20"/>
    <property type="match status" value="1"/>
</dbReference>
<evidence type="ECO:0000259" key="8">
    <source>
        <dbReference type="Pfam" id="PF07687"/>
    </source>
</evidence>
<dbReference type="PANTHER" id="PTHR32494">
    <property type="entry name" value="ALLANTOATE DEIMINASE-RELATED"/>
    <property type="match status" value="1"/>
</dbReference>
<evidence type="ECO:0000256" key="3">
    <source>
        <dbReference type="ARBA" id="ARBA00011738"/>
    </source>
</evidence>
<dbReference type="InterPro" id="IPR010158">
    <property type="entry name" value="Amidase_Cbmase"/>
</dbReference>
<feature type="binding site" evidence="7">
    <location>
        <position position="401"/>
    </location>
    <ligand>
        <name>Zn(2+)</name>
        <dbReference type="ChEBI" id="CHEBI:29105"/>
        <label>2</label>
    </ligand>
</feature>
<feature type="binding site" evidence="7">
    <location>
        <position position="203"/>
    </location>
    <ligand>
        <name>Zn(2+)</name>
        <dbReference type="ChEBI" id="CHEBI:29105"/>
        <label>1</label>
    </ligand>
</feature>
<dbReference type="NCBIfam" id="TIGR01879">
    <property type="entry name" value="hydantase"/>
    <property type="match status" value="1"/>
</dbReference>
<protein>
    <submittedName>
        <fullName evidence="9">Zn-dependent hydrolase</fullName>
    </submittedName>
</protein>
<evidence type="ECO:0000256" key="6">
    <source>
        <dbReference type="ARBA" id="ARBA00023211"/>
    </source>
</evidence>
<dbReference type="PIRSF" id="PIRSF001235">
    <property type="entry name" value="Amidase_carbamoylase"/>
    <property type="match status" value="1"/>
</dbReference>
<reference evidence="9 10" key="1">
    <citation type="submission" date="2020-07" db="EMBL/GenBank/DDBJ databases">
        <authorList>
            <person name="Li M."/>
        </authorList>
    </citation>
    <scope>NUCLEOTIDE SEQUENCE [LARGE SCALE GENOMIC DNA]</scope>
    <source>
        <strain evidence="9 10">DSM 23284</strain>
    </source>
</reference>
<dbReference type="InterPro" id="IPR011650">
    <property type="entry name" value="Peptidase_M20_dimer"/>
</dbReference>
<dbReference type="SUPFAM" id="SSF53187">
    <property type="entry name" value="Zn-dependent exopeptidases"/>
    <property type="match status" value="1"/>
</dbReference>
<dbReference type="Gene3D" id="3.30.70.360">
    <property type="match status" value="1"/>
</dbReference>
<evidence type="ECO:0000313" key="10">
    <source>
        <dbReference type="Proteomes" id="UP000559404"/>
    </source>
</evidence>
<feature type="binding site" evidence="7">
    <location>
        <position position="101"/>
    </location>
    <ligand>
        <name>Zn(2+)</name>
        <dbReference type="ChEBI" id="CHEBI:29105"/>
        <label>1</label>
    </ligand>
</feature>
<sequence>MTVQVRTVDAGSADDAAMAARLFEDIAKMSPDTEGVSRPAYSEIETKVLKYLEDFAVENGLEVWYDACCNANFCLPGDRDAEGVVVVGSHADSVPAGGNFDGLAGIVAGLVCLVRARRSGAALARPVHVLAMRGEESAWFGPCYIGSKALTGTLSEADLAACHSGDGRPLSDHMADVGVPVERLRAGEPMIDLSRIEAYIELHIEQGPVLIGKDLPAAVVSGIRGNIRHRTIRCVGEAGHSGAVPRAFRRDSVLAMADLLTRLDEHWVTILAKGNDLVLTCGMVGTDPDKHAMSRIPDEVSFSLDMRSLSPTTLDEMRKLLASEIRQVERDRKVRFELDREMRVEPALCDPDLVARLTRAMESAAQEGFVMPSGAGHDAAVFAGAGIPTAMVFVRNRNGSHNPHEAMELDDFMAATEIIYQFLTGAS</sequence>
<dbReference type="RefSeq" id="WP_181762062.1">
    <property type="nucleotide sequence ID" value="NZ_BMCR01000012.1"/>
</dbReference>
<organism evidence="9 10">
    <name type="scientific">Stappia taiwanensis</name>
    <dbReference type="NCBI Taxonomy" id="992267"/>
    <lineage>
        <taxon>Bacteria</taxon>
        <taxon>Pseudomonadati</taxon>
        <taxon>Pseudomonadota</taxon>
        <taxon>Alphaproteobacteria</taxon>
        <taxon>Hyphomicrobiales</taxon>
        <taxon>Stappiaceae</taxon>
        <taxon>Stappia</taxon>
    </lineage>
</organism>
<comment type="cofactor">
    <cofactor evidence="7">
        <name>Zn(2+)</name>
        <dbReference type="ChEBI" id="CHEBI:29105"/>
    </cofactor>
    <text evidence="7">Binds 2 Zn(2+) ions per subunit.</text>
</comment>
<comment type="cofactor">
    <cofactor evidence="1">
        <name>Mn(2+)</name>
        <dbReference type="ChEBI" id="CHEBI:29035"/>
    </cofactor>
</comment>
<keyword evidence="5 9" id="KW-0378">Hydrolase</keyword>
<dbReference type="GO" id="GO:0016813">
    <property type="term" value="F:hydrolase activity, acting on carbon-nitrogen (but not peptide) bonds, in linear amidines"/>
    <property type="evidence" value="ECO:0007669"/>
    <property type="project" value="InterPro"/>
</dbReference>
<keyword evidence="6" id="KW-0464">Manganese</keyword>
<feature type="binding site" evidence="7">
    <location>
        <position position="136"/>
    </location>
    <ligand>
        <name>Zn(2+)</name>
        <dbReference type="ChEBI" id="CHEBI:29105"/>
        <label>2</label>
    </ligand>
</feature>
<evidence type="ECO:0000313" key="9">
    <source>
        <dbReference type="EMBL" id="MBA4613864.1"/>
    </source>
</evidence>
<evidence type="ECO:0000256" key="4">
    <source>
        <dbReference type="ARBA" id="ARBA00022723"/>
    </source>
</evidence>
<feature type="binding site" evidence="7">
    <location>
        <position position="90"/>
    </location>
    <ligand>
        <name>Zn(2+)</name>
        <dbReference type="ChEBI" id="CHEBI:29105"/>
        <label>1</label>
    </ligand>
</feature>
<reference evidence="9 10" key="2">
    <citation type="submission" date="2020-08" db="EMBL/GenBank/DDBJ databases">
        <title>Stappia taiwanensis sp. nov., isolated from a coastal thermal spring.</title>
        <authorList>
            <person name="Kampfer P."/>
        </authorList>
    </citation>
    <scope>NUCLEOTIDE SEQUENCE [LARGE SCALE GENOMIC DNA]</scope>
    <source>
        <strain evidence="9 10">DSM 23284</strain>
    </source>
</reference>
<feature type="domain" description="Peptidase M20 dimerisation" evidence="8">
    <location>
        <begin position="230"/>
        <end position="329"/>
    </location>
</feature>
<evidence type="ECO:0000256" key="7">
    <source>
        <dbReference type="PIRSR" id="PIRSR001235-1"/>
    </source>
</evidence>
<keyword evidence="10" id="KW-1185">Reference proteome</keyword>
<keyword evidence="4 7" id="KW-0479">Metal-binding</keyword>
<dbReference type="Pfam" id="PF07687">
    <property type="entry name" value="M20_dimer"/>
    <property type="match status" value="1"/>
</dbReference>
<evidence type="ECO:0000256" key="5">
    <source>
        <dbReference type="ARBA" id="ARBA00022801"/>
    </source>
</evidence>
<dbReference type="InterPro" id="IPR036264">
    <property type="entry name" value="Bact_exopeptidase_dim_dom"/>
</dbReference>
<evidence type="ECO:0000256" key="2">
    <source>
        <dbReference type="ARBA" id="ARBA00006153"/>
    </source>
</evidence>
<keyword evidence="7" id="KW-0862">Zinc</keyword>
<dbReference type="PANTHER" id="PTHR32494:SF19">
    <property type="entry name" value="ALLANTOATE DEIMINASE-RELATED"/>
    <property type="match status" value="1"/>
</dbReference>
<dbReference type="Gene3D" id="3.40.630.10">
    <property type="entry name" value="Zn peptidases"/>
    <property type="match status" value="1"/>
</dbReference>